<feature type="compositionally biased region" description="Basic and acidic residues" evidence="1">
    <location>
        <begin position="449"/>
        <end position="481"/>
    </location>
</feature>
<dbReference type="Proteomes" id="UP000812966">
    <property type="component" value="Unassembled WGS sequence"/>
</dbReference>
<feature type="compositionally biased region" description="Basic and acidic residues" evidence="1">
    <location>
        <begin position="544"/>
        <end position="568"/>
    </location>
</feature>
<feature type="compositionally biased region" description="Basic and acidic residues" evidence="1">
    <location>
        <begin position="66"/>
        <end position="144"/>
    </location>
</feature>
<feature type="compositionally biased region" description="Basic and acidic residues" evidence="1">
    <location>
        <begin position="638"/>
        <end position="664"/>
    </location>
</feature>
<feature type="region of interest" description="Disordered" evidence="1">
    <location>
        <begin position="973"/>
        <end position="1003"/>
    </location>
</feature>
<feature type="compositionally biased region" description="Basic residues" evidence="1">
    <location>
        <begin position="385"/>
        <end position="395"/>
    </location>
</feature>
<feature type="transmembrane region" description="Helical" evidence="2">
    <location>
        <begin position="940"/>
        <end position="958"/>
    </location>
</feature>
<keyword evidence="2" id="KW-1133">Transmembrane helix</keyword>
<feature type="transmembrane region" description="Helical" evidence="2">
    <location>
        <begin position="1135"/>
        <end position="1154"/>
    </location>
</feature>
<feature type="compositionally biased region" description="Basic and acidic residues" evidence="1">
    <location>
        <begin position="733"/>
        <end position="750"/>
    </location>
</feature>
<evidence type="ECO:0000313" key="3">
    <source>
        <dbReference type="EMBL" id="KAG7532181.1"/>
    </source>
</evidence>
<reference evidence="3" key="1">
    <citation type="submission" date="2020-04" db="EMBL/GenBank/DDBJ databases">
        <title>Analysis of mating type loci in Filobasidium floriforme.</title>
        <authorList>
            <person name="Nowrousian M."/>
        </authorList>
    </citation>
    <scope>NUCLEOTIDE SEQUENCE</scope>
    <source>
        <strain evidence="3">CBS 6242</strain>
    </source>
</reference>
<feature type="compositionally biased region" description="Low complexity" evidence="1">
    <location>
        <begin position="980"/>
        <end position="1003"/>
    </location>
</feature>
<sequence length="1180" mass="131330">MYQYAIPLAAITFSYLFGGGNRPQQDPVQGRQNQGVFQNLASNWMSGGWGEMRRMMGLEATAEEEEQRRRRKDDEERNKMDEKRKKDEDEDYERKREEDRKRADRRRVNMERDEEHMRREHNEDEYSRRILARPEPRRSHRDESSAASVVSAATLIAQAIDRPPHPQQIRYADSWQEILMKSGPYLRAPGQSFGTHNPALVPSLYPDSGYSSMIMNDPRPIVDGRGNGNGVDYDRAAQGAPGPTTGSGDRSRSGGPGPGPEFFGKDNIGSRGIPVDSSRDSDLRNGQGSGENADYYSGKYQERRGAYEAPDMMGAMGNRLNDDAKRRGRGQDTRSQDEEYGRRSRSGGGPDFDDAYARNVDSRRNGDGNYYRERSRGDYQDGGRRNLRRSPSRRRAGQDYEDYDRRRNHADDHDEERRRGRSRAGGSRYDDDEYGVDGRYRSTSRHRTKREERDAYIRRRRLDPHARDHEDHLSHLDDDRNGAAGGVGAGLLQPGVPGGTTIINNVLGGFPMTAGVVSSSDPAPAGHTSISEPAPEPIQPETVIEEKPTEKVEPVLTEREQQEKDNQARRARWVLANEQRGREGRRRKGYADANSASQKAEVSHGPTQPEELSAETITEDSTPRTEGTGKSVSSSSRGSDDLSLKAADPSDDRDLSRKNEDHAPEMQAAGIPTVSSHTVAGQESPRAENRTRHGSVIDSSLDISPTRNKPSGHHQEDIWQVDSGMDNSSIPPKDFDPEIRNAGYQDDKRNGKQPPSVSPKTSPTNQPDSIPSPASSKDSAISLGYDGRNSQIHRPESALPDKESPITTQAVKVQDGAKREHGLVKTGKQRYSSKAELVAPDAAISPVRMAEKEHPDHEVSTGASLLKEPEGHVGMDHAMTTSTSTTYPRGRKRRWAEERMRETTKHAMQAQSSVLKRHNVTGPRTFGRLIKLALKSSPKMAFLSSVVMVIYLIGAVYLGNQVANILQVTAPSSRLSRRQSPGPSSSATTAAADPETSTFSSSTFESFDEDTQILILINVWHAISWLVLVSLAHYIWENIPDPDGPRTRKNWLDKFGFWSMLRVPVTVAPMSVYLLLGARQLTSCAYLLNDPDAIAWSMGPDVGLTWNYLSENNGRGGSTPATVNAPVQDMGDWQLLLISVFFWLTGIPVLLYSIKRVQYPGSLSRGKIIRKVENRYGPNV</sequence>
<feature type="compositionally biased region" description="Basic and acidic residues" evidence="1">
    <location>
        <begin position="360"/>
        <end position="384"/>
    </location>
</feature>
<feature type="region of interest" description="Disordered" evidence="1">
    <location>
        <begin position="518"/>
        <end position="805"/>
    </location>
</feature>
<evidence type="ECO:0000256" key="1">
    <source>
        <dbReference type="SAM" id="MobiDB-lite"/>
    </source>
</evidence>
<name>A0A8K0JKH8_9TREE</name>
<feature type="compositionally biased region" description="Basic and acidic residues" evidence="1">
    <location>
        <begin position="403"/>
        <end position="418"/>
    </location>
</feature>
<gene>
    <name evidence="3" type="ORF">FFLO_03730</name>
</gene>
<protein>
    <submittedName>
        <fullName evidence="3">Uncharacterized protein</fullName>
    </submittedName>
</protein>
<feature type="compositionally biased region" description="Basic and acidic residues" evidence="1">
    <location>
        <begin position="793"/>
        <end position="804"/>
    </location>
</feature>
<organism evidence="3 4">
    <name type="scientific">Filobasidium floriforme</name>
    <dbReference type="NCBI Taxonomy" id="5210"/>
    <lineage>
        <taxon>Eukaryota</taxon>
        <taxon>Fungi</taxon>
        <taxon>Dikarya</taxon>
        <taxon>Basidiomycota</taxon>
        <taxon>Agaricomycotina</taxon>
        <taxon>Tremellomycetes</taxon>
        <taxon>Filobasidiales</taxon>
        <taxon>Filobasidiaceae</taxon>
        <taxon>Filobasidium</taxon>
    </lineage>
</organism>
<feature type="compositionally biased region" description="Basic and acidic residues" evidence="1">
    <location>
        <begin position="320"/>
        <end position="342"/>
    </location>
</feature>
<feature type="region of interest" description="Disordered" evidence="1">
    <location>
        <begin position="58"/>
        <end position="146"/>
    </location>
</feature>
<dbReference type="EMBL" id="JABELV010000071">
    <property type="protein sequence ID" value="KAG7532181.1"/>
    <property type="molecule type" value="Genomic_DNA"/>
</dbReference>
<comment type="caution">
    <text evidence="3">The sequence shown here is derived from an EMBL/GenBank/DDBJ whole genome shotgun (WGS) entry which is preliminary data.</text>
</comment>
<keyword evidence="4" id="KW-1185">Reference proteome</keyword>
<keyword evidence="2" id="KW-0812">Transmembrane</keyword>
<feature type="compositionally biased region" description="Polar residues" evidence="1">
    <location>
        <begin position="753"/>
        <end position="779"/>
    </location>
</feature>
<evidence type="ECO:0000256" key="2">
    <source>
        <dbReference type="SAM" id="Phobius"/>
    </source>
</evidence>
<keyword evidence="2" id="KW-0472">Membrane</keyword>
<proteinExistence type="predicted"/>
<feature type="region of interest" description="Disordered" evidence="1">
    <location>
        <begin position="216"/>
        <end position="481"/>
    </location>
</feature>
<dbReference type="AlphaFoldDB" id="A0A8K0JKH8"/>
<feature type="transmembrane region" description="Helical" evidence="2">
    <location>
        <begin position="1013"/>
        <end position="1036"/>
    </location>
</feature>
<feature type="transmembrane region" description="Helical" evidence="2">
    <location>
        <begin position="1056"/>
        <end position="1076"/>
    </location>
</feature>
<evidence type="ECO:0000313" key="4">
    <source>
        <dbReference type="Proteomes" id="UP000812966"/>
    </source>
</evidence>
<accession>A0A8K0JKH8</accession>
<feature type="compositionally biased region" description="Polar residues" evidence="1">
    <location>
        <begin position="697"/>
        <end position="709"/>
    </location>
</feature>